<dbReference type="Pfam" id="PF03747">
    <property type="entry name" value="ADP_ribosyl_GH"/>
    <property type="match status" value="1"/>
</dbReference>
<keyword evidence="2" id="KW-1185">Reference proteome</keyword>
<dbReference type="Proteomes" id="UP000673394">
    <property type="component" value="Unassembled WGS sequence"/>
</dbReference>
<evidence type="ECO:0000313" key="1">
    <source>
        <dbReference type="EMBL" id="MBP3962715.1"/>
    </source>
</evidence>
<dbReference type="InterPro" id="IPR005502">
    <property type="entry name" value="Ribosyl_crysJ1"/>
</dbReference>
<dbReference type="Gene3D" id="1.10.4080.10">
    <property type="entry name" value="ADP-ribosylation/Crystallin J1"/>
    <property type="match status" value="1"/>
</dbReference>
<dbReference type="Gene3D" id="2.60.120.560">
    <property type="entry name" value="Exo-inulinase, domain 1"/>
    <property type="match status" value="1"/>
</dbReference>
<dbReference type="SUPFAM" id="SSF101478">
    <property type="entry name" value="ADP-ribosylglycohydrolase"/>
    <property type="match status" value="1"/>
</dbReference>
<dbReference type="InterPro" id="IPR036705">
    <property type="entry name" value="Ribosyl_crysJ1_sf"/>
</dbReference>
<reference evidence="1 2" key="1">
    <citation type="submission" date="2021-04" db="EMBL/GenBank/DDBJ databases">
        <title>Paenibacillus sp. DLE-14 whole genome sequence.</title>
        <authorList>
            <person name="Ham Y.J."/>
        </authorList>
    </citation>
    <scope>NUCLEOTIDE SEQUENCE [LARGE SCALE GENOMIC DNA]</scope>
    <source>
        <strain evidence="1 2">DLE-14</strain>
    </source>
</reference>
<sequence>MPEDYVERVYAGWVGKTIGVRHGGNVEGWSYEQLERTFGEMTGYLHQFKNFAADDDTNGPLFFLRALEDYTHTPDISAEQMGLTWLNYAPDGHGFYWWGGYGKSTEHTAYLNLKNGIMAPRSGSTALNGSAVAEQIGGQIFIDAWGLIAPGNPRLAAHYAEKIASVSHDGNGKYGGMFIAACIAAAFAERDIEAIIKAGLDVIPEDCEYTRMTKDVIEFYHRNPENWRDGFKFVFDNYGYDRYPGVCHIIPNSAVIVLSLLYSRGDYSKAINICNMCGWDTDCNVGNVGTIMGVMVGLDGIDPSWRKPINDFLCCSSVIGSLNAIDLPWCAQYVADLGYRIAGSEPAEKWKPILNGKQSHFHFEFPGSTHAFRTDWDDRSHHVTSFVENTTEAAASGERSLKVVFDRSHGGQGYRAYRQTYYRPEDFNDSRYDPCFSPNLYPGQSIAAKVMLPKTEKRSIQVRLYVRDRNADVRHYGEKTTLTPGQWTELAYSIPAMDDVCLLEAGIEWIPEGGWGPLIAYVDDMRFAGEPDYAIDFAQERLEKWTGTHIEVSQLTYLRGLWTLDEGKLCGSYYGESAESYTGDLQWKDYRYAASVIPQSGSEHRVLFRVQGGIRSYAAGFSEGNTFRLYKNENGYRELAGVDFEWACGQEYEVGISAIGSDFEVTVNGDTVIRYKDEAAPYLNGMVGFANDKGSRTQYSAFRVKGL</sequence>
<proteinExistence type="predicted"/>
<name>A0ABS5CA60_9BACL</name>
<gene>
    <name evidence="1" type="ORF">I8J30_08360</name>
</gene>
<dbReference type="Gene3D" id="2.60.120.260">
    <property type="entry name" value="Galactose-binding domain-like"/>
    <property type="match status" value="1"/>
</dbReference>
<evidence type="ECO:0000313" key="2">
    <source>
        <dbReference type="Proteomes" id="UP000673394"/>
    </source>
</evidence>
<protein>
    <submittedName>
        <fullName evidence="1">ADP-ribosylglycohydrolase family protein</fullName>
    </submittedName>
</protein>
<comment type="caution">
    <text evidence="1">The sequence shown here is derived from an EMBL/GenBank/DDBJ whole genome shotgun (WGS) entry which is preliminary data.</text>
</comment>
<organism evidence="1 2">
    <name type="scientific">Paenibacillus lignilyticus</name>
    <dbReference type="NCBI Taxonomy" id="1172615"/>
    <lineage>
        <taxon>Bacteria</taxon>
        <taxon>Bacillati</taxon>
        <taxon>Bacillota</taxon>
        <taxon>Bacilli</taxon>
        <taxon>Bacillales</taxon>
        <taxon>Paenibacillaceae</taxon>
        <taxon>Paenibacillus</taxon>
    </lineage>
</organism>
<accession>A0ABS5CA60</accession>
<dbReference type="EMBL" id="JAGKSP010000002">
    <property type="protein sequence ID" value="MBP3962715.1"/>
    <property type="molecule type" value="Genomic_DNA"/>
</dbReference>